<reference evidence="2 3" key="1">
    <citation type="submission" date="2017-06" db="EMBL/GenBank/DDBJ databases">
        <authorList>
            <person name="Kim H.J."/>
            <person name="Triplett B.A."/>
        </authorList>
    </citation>
    <scope>NUCLEOTIDE SEQUENCE [LARGE SCALE GENOMIC DNA]</scope>
    <source>
        <strain evidence="2 3">DSM 43151</strain>
    </source>
</reference>
<name>A0A238YVK1_9ACTN</name>
<keyword evidence="3" id="KW-1185">Reference proteome</keyword>
<evidence type="ECO:0000256" key="1">
    <source>
        <dbReference type="SAM" id="Phobius"/>
    </source>
</evidence>
<dbReference type="AlphaFoldDB" id="A0A238YVK1"/>
<dbReference type="RefSeq" id="WP_089293915.1">
    <property type="nucleotide sequence ID" value="NZ_BOMU01000035.1"/>
</dbReference>
<feature type="transmembrane region" description="Helical" evidence="1">
    <location>
        <begin position="137"/>
        <end position="160"/>
    </location>
</feature>
<protein>
    <submittedName>
        <fullName evidence="2">Uncharacterized protein</fullName>
    </submittedName>
</protein>
<accession>A0A238YVK1</accession>
<evidence type="ECO:0000313" key="3">
    <source>
        <dbReference type="Proteomes" id="UP000198415"/>
    </source>
</evidence>
<evidence type="ECO:0000313" key="2">
    <source>
        <dbReference type="EMBL" id="SNR75157.1"/>
    </source>
</evidence>
<feature type="transmembrane region" description="Helical" evidence="1">
    <location>
        <begin position="57"/>
        <end position="78"/>
    </location>
</feature>
<keyword evidence="1" id="KW-0472">Membrane</keyword>
<dbReference type="EMBL" id="FZNR01000005">
    <property type="protein sequence ID" value="SNR75157.1"/>
    <property type="molecule type" value="Genomic_DNA"/>
</dbReference>
<gene>
    <name evidence="2" type="ORF">SAMN06264365_105219</name>
</gene>
<keyword evidence="1" id="KW-0812">Transmembrane</keyword>
<keyword evidence="1" id="KW-1133">Transmembrane helix</keyword>
<sequence>MSDLAVACGGVVTTTTTRARTKRPHCDPNLQDGIVIGERRPGEFSPVDTLSIVRLPLVASAVVTVAYLAVYLILSIVYHRRWDSPIRAALGRRLGTRVGWRHHAQWADPFSNEVSGGYHGWGAGPDSSLGRQLAVNLAHLAVLVVIGVGPIALYLLVAFTGVIHPVVLWLAVFAFLPIFALFWAGRYRWDRD</sequence>
<feature type="transmembrane region" description="Helical" evidence="1">
    <location>
        <begin position="166"/>
        <end position="184"/>
    </location>
</feature>
<organism evidence="2 3">
    <name type="scientific">Actinoplanes regularis</name>
    <dbReference type="NCBI Taxonomy" id="52697"/>
    <lineage>
        <taxon>Bacteria</taxon>
        <taxon>Bacillati</taxon>
        <taxon>Actinomycetota</taxon>
        <taxon>Actinomycetes</taxon>
        <taxon>Micromonosporales</taxon>
        <taxon>Micromonosporaceae</taxon>
        <taxon>Actinoplanes</taxon>
    </lineage>
</organism>
<dbReference type="Proteomes" id="UP000198415">
    <property type="component" value="Unassembled WGS sequence"/>
</dbReference>
<proteinExistence type="predicted"/>